<dbReference type="InterPro" id="IPR058240">
    <property type="entry name" value="rSAM_sf"/>
</dbReference>
<keyword evidence="8" id="KW-1185">Reference proteome</keyword>
<dbReference type="Pfam" id="PF04055">
    <property type="entry name" value="Radical_SAM"/>
    <property type="match status" value="1"/>
</dbReference>
<dbReference type="Proteomes" id="UP001172911">
    <property type="component" value="Unassembled WGS sequence"/>
</dbReference>
<protein>
    <submittedName>
        <fullName evidence="7">Radical SAM protein</fullName>
    </submittedName>
</protein>
<evidence type="ECO:0000256" key="1">
    <source>
        <dbReference type="ARBA" id="ARBA00001966"/>
    </source>
</evidence>
<dbReference type="InterPro" id="IPR006638">
    <property type="entry name" value="Elp3/MiaA/NifB-like_rSAM"/>
</dbReference>
<dbReference type="Gene3D" id="3.80.30.20">
    <property type="entry name" value="tm_1862 like domain"/>
    <property type="match status" value="1"/>
</dbReference>
<reference evidence="7" key="2">
    <citation type="submission" date="2023-03" db="EMBL/GenBank/DDBJ databases">
        <authorList>
            <person name="Zhang Z."/>
        </authorList>
    </citation>
    <scope>NUCLEOTIDE SEQUENCE</scope>
    <source>
        <strain evidence="7">DSA</strain>
    </source>
</reference>
<dbReference type="GO" id="GO:0051536">
    <property type="term" value="F:iron-sulfur cluster binding"/>
    <property type="evidence" value="ECO:0007669"/>
    <property type="project" value="UniProtKB-KW"/>
</dbReference>
<reference evidence="7" key="1">
    <citation type="journal article" date="2023" name="J. Hazard. Mater.">
        <title>Anaerobic biodegradation of pyrene and benzo[a]pyrene by a new sulfate-reducing Desulforamulus aquiferis strain DSA.</title>
        <authorList>
            <person name="Zhang Z."/>
            <person name="Sun J."/>
            <person name="Gong X."/>
            <person name="Wang C."/>
            <person name="Wang H."/>
        </authorList>
    </citation>
    <scope>NUCLEOTIDE SEQUENCE</scope>
    <source>
        <strain evidence="7">DSA</strain>
    </source>
</reference>
<dbReference type="SUPFAM" id="SSF102114">
    <property type="entry name" value="Radical SAM enzymes"/>
    <property type="match status" value="1"/>
</dbReference>
<gene>
    <name evidence="7" type="ORF">P6N53_05820</name>
</gene>
<dbReference type="GO" id="GO:0005829">
    <property type="term" value="C:cytosol"/>
    <property type="evidence" value="ECO:0007669"/>
    <property type="project" value="TreeGrafter"/>
</dbReference>
<accession>A0AAW7ZBC2</accession>
<dbReference type="InterPro" id="IPR051198">
    <property type="entry name" value="BchE-like"/>
</dbReference>
<dbReference type="SFLD" id="SFLDG01082">
    <property type="entry name" value="B12-binding_domain_containing"/>
    <property type="match status" value="1"/>
</dbReference>
<keyword evidence="5" id="KW-0411">Iron-sulfur</keyword>
<dbReference type="InterPro" id="IPR023404">
    <property type="entry name" value="rSAM_horseshoe"/>
</dbReference>
<keyword evidence="4" id="KW-0408">Iron</keyword>
<dbReference type="PROSITE" id="PS51918">
    <property type="entry name" value="RADICAL_SAM"/>
    <property type="match status" value="1"/>
</dbReference>
<comment type="caution">
    <text evidence="7">The sequence shown here is derived from an EMBL/GenBank/DDBJ whole genome shotgun (WGS) entry which is preliminary data.</text>
</comment>
<dbReference type="PANTHER" id="PTHR43409:SF7">
    <property type="entry name" value="BLL1977 PROTEIN"/>
    <property type="match status" value="1"/>
</dbReference>
<evidence type="ECO:0000256" key="4">
    <source>
        <dbReference type="ARBA" id="ARBA00023004"/>
    </source>
</evidence>
<dbReference type="GO" id="GO:0046872">
    <property type="term" value="F:metal ion binding"/>
    <property type="evidence" value="ECO:0007669"/>
    <property type="project" value="UniProtKB-KW"/>
</dbReference>
<comment type="cofactor">
    <cofactor evidence="1">
        <name>[4Fe-4S] cluster</name>
        <dbReference type="ChEBI" id="CHEBI:49883"/>
    </cofactor>
</comment>
<dbReference type="SFLD" id="SFLDS00029">
    <property type="entry name" value="Radical_SAM"/>
    <property type="match status" value="1"/>
</dbReference>
<keyword evidence="3" id="KW-0479">Metal-binding</keyword>
<dbReference type="GO" id="GO:0003824">
    <property type="term" value="F:catalytic activity"/>
    <property type="evidence" value="ECO:0007669"/>
    <property type="project" value="InterPro"/>
</dbReference>
<evidence type="ECO:0000313" key="8">
    <source>
        <dbReference type="Proteomes" id="UP001172911"/>
    </source>
</evidence>
<dbReference type="PANTHER" id="PTHR43409">
    <property type="entry name" value="ANAEROBIC MAGNESIUM-PROTOPORPHYRIN IX MONOMETHYL ESTER CYCLASE-RELATED"/>
    <property type="match status" value="1"/>
</dbReference>
<evidence type="ECO:0000256" key="3">
    <source>
        <dbReference type="ARBA" id="ARBA00022723"/>
    </source>
</evidence>
<evidence type="ECO:0000256" key="2">
    <source>
        <dbReference type="ARBA" id="ARBA00022691"/>
    </source>
</evidence>
<evidence type="ECO:0000259" key="6">
    <source>
        <dbReference type="PROSITE" id="PS51918"/>
    </source>
</evidence>
<dbReference type="EMBL" id="JARPTC010000007">
    <property type="protein sequence ID" value="MDO7786738.1"/>
    <property type="molecule type" value="Genomic_DNA"/>
</dbReference>
<keyword evidence="2" id="KW-0949">S-adenosyl-L-methionine</keyword>
<dbReference type="RefSeq" id="WP_304541827.1">
    <property type="nucleotide sequence ID" value="NZ_JARPTC010000007.1"/>
</dbReference>
<evidence type="ECO:0000256" key="5">
    <source>
        <dbReference type="ARBA" id="ARBA00023014"/>
    </source>
</evidence>
<feature type="domain" description="Radical SAM core" evidence="6">
    <location>
        <begin position="264"/>
        <end position="492"/>
    </location>
</feature>
<name>A0AAW7ZBC2_9FIRM</name>
<evidence type="ECO:0000313" key="7">
    <source>
        <dbReference type="EMBL" id="MDO7786738.1"/>
    </source>
</evidence>
<proteinExistence type="predicted"/>
<dbReference type="InterPro" id="IPR007197">
    <property type="entry name" value="rSAM"/>
</dbReference>
<dbReference type="AlphaFoldDB" id="A0AAW7ZBC2"/>
<dbReference type="SMART" id="SM00729">
    <property type="entry name" value="Elp3"/>
    <property type="match status" value="1"/>
</dbReference>
<sequence>MSRNITLLLTPSETPFSDSRFFSFSPIPLSLGILQGYLRSMGHTVNSTDLNICMHSFANPPNALQWLPLFNKDLIIEHLNSGISTGMEEILDYFIQQTDVAQSDYIGISTGTNMSFFEIHLALLLGQRIKDQTGKSIIFGGANLDFLWQFRDVFQELWEAIFKNSQYIFIGPGERSFAKLIEGYPYRELPGAVYFDNGVIVRNFEDAPTLIGPDFQGLNLSPYNLCFRDGVENTEKNLVHYYKWNITKGPTVSEVNRRTLPPQERKETLILPYVFNYNCSYRCAFCVQSREDKPPVVAKDARSVVDDIEALISKHNTEYMRFYNNAFNLSTSFVREFCNLVLERGLKFYWSDCARFNNLTEEMVDLLYRSGCRKLVFGLDTASKKISKLIDKRLNLEQARQVLGWCHARGIWAELEIIVGLPYEQEEDFEDTYCFVQENMQKGYITGFHLNRYFVIPCSLLGSKPEQYGIRLHCSPDGYEKLLKRSAEILIALTAPQGDTISIPPRQYQILRYSELTGRTVEQIVEETEDKFKRMRSLMQR</sequence>
<organism evidence="7 8">
    <name type="scientific">Desulforamulus aquiferis</name>
    <dbReference type="NCBI Taxonomy" id="1397668"/>
    <lineage>
        <taxon>Bacteria</taxon>
        <taxon>Bacillati</taxon>
        <taxon>Bacillota</taxon>
        <taxon>Clostridia</taxon>
        <taxon>Eubacteriales</taxon>
        <taxon>Peptococcaceae</taxon>
        <taxon>Desulforamulus</taxon>
    </lineage>
</organism>